<feature type="domain" description="VWFA" evidence="2">
    <location>
        <begin position="43"/>
        <end position="255"/>
    </location>
</feature>
<dbReference type="AlphaFoldDB" id="A0A8J7MDE0"/>
<name>A0A8J7MDE0_9BACT</name>
<dbReference type="Pfam" id="PF06707">
    <property type="entry name" value="DUF1194"/>
    <property type="match status" value="1"/>
</dbReference>
<evidence type="ECO:0000313" key="3">
    <source>
        <dbReference type="EMBL" id="MBK1790552.1"/>
    </source>
</evidence>
<dbReference type="InterPro" id="IPR002035">
    <property type="entry name" value="VWF_A"/>
</dbReference>
<dbReference type="PROSITE" id="PS51257">
    <property type="entry name" value="PROKAR_LIPOPROTEIN"/>
    <property type="match status" value="1"/>
</dbReference>
<evidence type="ECO:0000313" key="4">
    <source>
        <dbReference type="Proteomes" id="UP000624703"/>
    </source>
</evidence>
<dbReference type="RefSeq" id="WP_200310587.1">
    <property type="nucleotide sequence ID" value="NZ_JAENIM010000023.1"/>
</dbReference>
<evidence type="ECO:0000259" key="2">
    <source>
        <dbReference type="PROSITE" id="PS50234"/>
    </source>
</evidence>
<evidence type="ECO:0000256" key="1">
    <source>
        <dbReference type="SAM" id="SignalP"/>
    </source>
</evidence>
<proteinExistence type="predicted"/>
<organism evidence="3 4">
    <name type="scientific">Persicirhabdus sediminis</name>
    <dbReference type="NCBI Taxonomy" id="454144"/>
    <lineage>
        <taxon>Bacteria</taxon>
        <taxon>Pseudomonadati</taxon>
        <taxon>Verrucomicrobiota</taxon>
        <taxon>Verrucomicrobiia</taxon>
        <taxon>Verrucomicrobiales</taxon>
        <taxon>Verrucomicrobiaceae</taxon>
        <taxon>Persicirhabdus</taxon>
    </lineage>
</organism>
<dbReference type="NCBIfam" id="TIGR02595">
    <property type="entry name" value="PEP_CTERM"/>
    <property type="match status" value="1"/>
</dbReference>
<dbReference type="Pfam" id="PF07589">
    <property type="entry name" value="PEP-CTERM"/>
    <property type="match status" value="1"/>
</dbReference>
<feature type="signal peptide" evidence="1">
    <location>
        <begin position="1"/>
        <end position="36"/>
    </location>
</feature>
<gene>
    <name evidence="3" type="ORF">JIN82_05200</name>
</gene>
<feature type="chain" id="PRO_5035258835" evidence="1">
    <location>
        <begin position="37"/>
        <end position="287"/>
    </location>
</feature>
<reference evidence="3" key="1">
    <citation type="submission" date="2021-01" db="EMBL/GenBank/DDBJ databases">
        <title>Modified the classification status of verrucomicrobia.</title>
        <authorList>
            <person name="Feng X."/>
        </authorList>
    </citation>
    <scope>NUCLEOTIDE SEQUENCE</scope>
    <source>
        <strain evidence="3">_KCTC 22039</strain>
    </source>
</reference>
<dbReference type="Gene3D" id="3.40.50.410">
    <property type="entry name" value="von Willebrand factor, type A domain"/>
    <property type="match status" value="1"/>
</dbReference>
<dbReference type="InterPro" id="IPR013424">
    <property type="entry name" value="Ice-binding_C"/>
</dbReference>
<keyword evidence="1" id="KW-0732">Signal</keyword>
<dbReference type="PROSITE" id="PS50234">
    <property type="entry name" value="VWFA"/>
    <property type="match status" value="1"/>
</dbReference>
<dbReference type="Proteomes" id="UP000624703">
    <property type="component" value="Unassembled WGS sequence"/>
</dbReference>
<dbReference type="EMBL" id="JAENIM010000023">
    <property type="protein sequence ID" value="MBK1790552.1"/>
    <property type="molecule type" value="Genomic_DNA"/>
</dbReference>
<comment type="caution">
    <text evidence="3">The sequence shown here is derived from an EMBL/GenBank/DDBJ whole genome shotgun (WGS) entry which is preliminary data.</text>
</comment>
<dbReference type="SUPFAM" id="SSF53300">
    <property type="entry name" value="vWA-like"/>
    <property type="match status" value="1"/>
</dbReference>
<protein>
    <submittedName>
        <fullName evidence="3">DUF1194 domain-containing protein</fullName>
    </submittedName>
</protein>
<keyword evidence="4" id="KW-1185">Reference proteome</keyword>
<accession>A0A8J7MDE0</accession>
<dbReference type="InterPro" id="IPR036465">
    <property type="entry name" value="vWFA_dom_sf"/>
</dbReference>
<sequence>MMNIKNIQQRLDSGSKMFASASVVAMLSCATLQLQAATIVDTELLLLVDVSGSVDSNEYNLMMQGYAEAFRSSDVLSAIQAGSEGTIAVALAFWSGSSDQAMAVNWTAINSSESANAFADAISQTVRPYSGMTAIGSALEYGATTFGTETGGLTDNGFTSISQIIDISGDGYDNNTPPDNVNRALNVKAASEAALASGVDMINGLPIGNAGGDLVGYYETYVIGGEAGGVDAFAQPTDTFSDVQSSLEKKLVSEVGAGASASQAVPEPSSILLVALGGISLLWRRSK</sequence>
<dbReference type="InterPro" id="IPR010607">
    <property type="entry name" value="DUF1194"/>
</dbReference>